<gene>
    <name evidence="2" type="ORF">ET33_13635</name>
</gene>
<dbReference type="eggNOG" id="COG0726">
    <property type="taxonomic scope" value="Bacteria"/>
</dbReference>
<evidence type="ECO:0000313" key="2">
    <source>
        <dbReference type="EMBL" id="KEQ27719.1"/>
    </source>
</evidence>
<dbReference type="InterPro" id="IPR011330">
    <property type="entry name" value="Glyco_hydro/deAcase_b/a-brl"/>
</dbReference>
<dbReference type="InterPro" id="IPR002509">
    <property type="entry name" value="NODB_dom"/>
</dbReference>
<accession>A0A081PAJ6</accession>
<dbReference type="GO" id="GO:0005975">
    <property type="term" value="P:carbohydrate metabolic process"/>
    <property type="evidence" value="ECO:0007669"/>
    <property type="project" value="InterPro"/>
</dbReference>
<dbReference type="AlphaFoldDB" id="A0A081PAJ6"/>
<dbReference type="OrthoDB" id="258610at2"/>
<protein>
    <submittedName>
        <fullName evidence="2">Peptidoglycan N-acetylglucosamine deacetylase</fullName>
    </submittedName>
</protein>
<dbReference type="Proteomes" id="UP000028123">
    <property type="component" value="Unassembled WGS sequence"/>
</dbReference>
<dbReference type="PANTHER" id="PTHR10587:SF125">
    <property type="entry name" value="POLYSACCHARIDE DEACETYLASE YHEN-RELATED"/>
    <property type="match status" value="1"/>
</dbReference>
<evidence type="ECO:0000259" key="1">
    <source>
        <dbReference type="PROSITE" id="PS51677"/>
    </source>
</evidence>
<keyword evidence="3" id="KW-1185">Reference proteome</keyword>
<feature type="domain" description="NodB homology" evidence="1">
    <location>
        <begin position="59"/>
        <end position="242"/>
    </location>
</feature>
<organism evidence="2 3">
    <name type="scientific">Paenibacillus tyrfis</name>
    <dbReference type="NCBI Taxonomy" id="1501230"/>
    <lineage>
        <taxon>Bacteria</taxon>
        <taxon>Bacillati</taxon>
        <taxon>Bacillota</taxon>
        <taxon>Bacilli</taxon>
        <taxon>Bacillales</taxon>
        <taxon>Paenibacillaceae</taxon>
        <taxon>Paenibacillus</taxon>
    </lineage>
</organism>
<dbReference type="CDD" id="cd10944">
    <property type="entry name" value="CE4_SmPgdA_like"/>
    <property type="match status" value="1"/>
</dbReference>
<comment type="caution">
    <text evidence="2">The sequence shown here is derived from an EMBL/GenBank/DDBJ whole genome shotgun (WGS) entry which is preliminary data.</text>
</comment>
<dbReference type="InterPro" id="IPR050248">
    <property type="entry name" value="Polysacc_deacetylase_ArnD"/>
</dbReference>
<dbReference type="Pfam" id="PF01522">
    <property type="entry name" value="Polysacc_deac_1"/>
    <property type="match status" value="1"/>
</dbReference>
<proteinExistence type="predicted"/>
<dbReference type="RefSeq" id="WP_036675584.1">
    <property type="nucleotide sequence ID" value="NZ_JNVM01000002.1"/>
</dbReference>
<dbReference type="GO" id="GO:0016810">
    <property type="term" value="F:hydrolase activity, acting on carbon-nitrogen (but not peptide) bonds"/>
    <property type="evidence" value="ECO:0007669"/>
    <property type="project" value="InterPro"/>
</dbReference>
<name>A0A081PAJ6_9BACL</name>
<dbReference type="Gene3D" id="3.20.20.370">
    <property type="entry name" value="Glycoside hydrolase/deacetylase"/>
    <property type="match status" value="1"/>
</dbReference>
<reference evidence="2 3" key="1">
    <citation type="submission" date="2014-06" db="EMBL/GenBank/DDBJ databases">
        <title>Draft genome sequence of Paenibacillus sp. MSt1.</title>
        <authorList>
            <person name="Aw Y.K."/>
            <person name="Ong K.S."/>
            <person name="Gan H.M."/>
            <person name="Lee S.M."/>
        </authorList>
    </citation>
    <scope>NUCLEOTIDE SEQUENCE [LARGE SCALE GENOMIC DNA]</scope>
    <source>
        <strain evidence="2 3">MSt1</strain>
    </source>
</reference>
<evidence type="ECO:0000313" key="3">
    <source>
        <dbReference type="Proteomes" id="UP000028123"/>
    </source>
</evidence>
<dbReference type="PROSITE" id="PS51677">
    <property type="entry name" value="NODB"/>
    <property type="match status" value="1"/>
</dbReference>
<sequence>MGSRKRARRWGVILAAAGLLFIGLSELPVFPEKEVPKSDGVPVAARASAAAADDSQKGKVVYLTFDDGPSEWTGEFLDVLKRNNIKATFYMQGSNLKRANLQDQVRRAVREGHYVGGHSMTHQYKKLYEEKQFVPEMKQTLSLIHQITGENPHLVRPPYGSAPGLNDKRLRDQIVQAGVKVWDWTIDSNDWKLKDRPSEIVDNIKKQTKADLEVVLMHEKPQTLQVLQEIIDFYKQKGYKFAVYDETKHFHLNFMKDHRL</sequence>
<dbReference type="SUPFAM" id="SSF88713">
    <property type="entry name" value="Glycoside hydrolase/deacetylase"/>
    <property type="match status" value="1"/>
</dbReference>
<dbReference type="PANTHER" id="PTHR10587">
    <property type="entry name" value="GLYCOSYL TRANSFERASE-RELATED"/>
    <property type="match status" value="1"/>
</dbReference>
<dbReference type="EMBL" id="JNVM01000002">
    <property type="protein sequence ID" value="KEQ27719.1"/>
    <property type="molecule type" value="Genomic_DNA"/>
</dbReference>